<dbReference type="RefSeq" id="WP_184326433.1">
    <property type="nucleotide sequence ID" value="NZ_JACHLZ010000001.1"/>
</dbReference>
<keyword evidence="1" id="KW-0285">Flavoprotein</keyword>
<evidence type="ECO:0000259" key="4">
    <source>
        <dbReference type="Pfam" id="PF03358"/>
    </source>
</evidence>
<dbReference type="Gene3D" id="3.40.50.360">
    <property type="match status" value="1"/>
</dbReference>
<protein>
    <submittedName>
        <fullName evidence="5">FMN reductase</fullName>
        <ecNumber evidence="5">1.5.1.38</ecNumber>
    </submittedName>
</protein>
<proteinExistence type="predicted"/>
<dbReference type="InterPro" id="IPR005025">
    <property type="entry name" value="FMN_Rdtase-like_dom"/>
</dbReference>
<dbReference type="PANTHER" id="PTHR43408:SF2">
    <property type="entry name" value="FMN REDUCTASE (NADPH)"/>
    <property type="match status" value="1"/>
</dbReference>
<gene>
    <name evidence="5" type="ORF">HNR70_003056</name>
</gene>
<reference evidence="5 6" key="1">
    <citation type="submission" date="2020-08" db="EMBL/GenBank/DDBJ databases">
        <title>Sequencing the genomes of 1000 actinobacteria strains.</title>
        <authorList>
            <person name="Klenk H.-P."/>
        </authorList>
    </citation>
    <scope>NUCLEOTIDE SEQUENCE [LARGE SCALE GENOMIC DNA]</scope>
    <source>
        <strain evidence="5 6">DSM 28796</strain>
    </source>
</reference>
<dbReference type="Pfam" id="PF03358">
    <property type="entry name" value="FMN_red"/>
    <property type="match status" value="1"/>
</dbReference>
<organism evidence="5 6">
    <name type="scientific">Brachybacterium aquaticum</name>
    <dbReference type="NCBI Taxonomy" id="1432564"/>
    <lineage>
        <taxon>Bacteria</taxon>
        <taxon>Bacillati</taxon>
        <taxon>Actinomycetota</taxon>
        <taxon>Actinomycetes</taxon>
        <taxon>Micrococcales</taxon>
        <taxon>Dermabacteraceae</taxon>
        <taxon>Brachybacterium</taxon>
    </lineage>
</organism>
<dbReference type="InterPro" id="IPR023932">
    <property type="entry name" value="CE1759_FMN_reduct"/>
</dbReference>
<evidence type="ECO:0000313" key="5">
    <source>
        <dbReference type="EMBL" id="MBB5833243.1"/>
    </source>
</evidence>
<evidence type="ECO:0000256" key="2">
    <source>
        <dbReference type="ARBA" id="ARBA00022643"/>
    </source>
</evidence>
<keyword evidence="6" id="KW-1185">Reference proteome</keyword>
<keyword evidence="3 5" id="KW-0560">Oxidoreductase</keyword>
<dbReference type="SUPFAM" id="SSF52218">
    <property type="entry name" value="Flavoproteins"/>
    <property type="match status" value="1"/>
</dbReference>
<dbReference type="GO" id="GO:0052873">
    <property type="term" value="F:FMN reductase (NADPH) activity"/>
    <property type="evidence" value="ECO:0007669"/>
    <property type="project" value="UniProtKB-EC"/>
</dbReference>
<name>A0A841AGX1_9MICO</name>
<evidence type="ECO:0000256" key="3">
    <source>
        <dbReference type="ARBA" id="ARBA00023002"/>
    </source>
</evidence>
<dbReference type="InterPro" id="IPR051814">
    <property type="entry name" value="NAD(P)H-dep_FMN_reductase"/>
</dbReference>
<evidence type="ECO:0000313" key="6">
    <source>
        <dbReference type="Proteomes" id="UP000588158"/>
    </source>
</evidence>
<dbReference type="PANTHER" id="PTHR43408">
    <property type="entry name" value="FMN REDUCTASE (NADPH)"/>
    <property type="match status" value="1"/>
</dbReference>
<feature type="domain" description="NADPH-dependent FMN reductase-like" evidence="4">
    <location>
        <begin position="10"/>
        <end position="158"/>
    </location>
</feature>
<dbReference type="Proteomes" id="UP000588158">
    <property type="component" value="Unassembled WGS sequence"/>
</dbReference>
<sequence>MSTPATRTYRILAVSAGLSTPSSTRMLADQLSRETTAALSADGAEVEVRTIELREYAHDLTDGLLTHFPNERLAMVVEQLRAADAVIAVTPIFNVGPSGLFKLFIDALDIDLWKGKPVLLGATAGTARHSLAIDYAIRPMFGYLKSEVVPTVMFAASADFGADTEGQADEQPLATRVRRAACELATMLRAGLPEGAEVAEETAADAAGEPVTVGAPSRPALDAEFSDFVPMGDLLKGR</sequence>
<dbReference type="EC" id="1.5.1.38" evidence="5"/>
<keyword evidence="2" id="KW-0288">FMN</keyword>
<dbReference type="EMBL" id="JACHLZ010000001">
    <property type="protein sequence ID" value="MBB5833243.1"/>
    <property type="molecule type" value="Genomic_DNA"/>
</dbReference>
<evidence type="ECO:0000256" key="1">
    <source>
        <dbReference type="ARBA" id="ARBA00022630"/>
    </source>
</evidence>
<dbReference type="NCBIfam" id="TIGR04037">
    <property type="entry name" value="LLM_duo_CE1759"/>
    <property type="match status" value="1"/>
</dbReference>
<dbReference type="InterPro" id="IPR029039">
    <property type="entry name" value="Flavoprotein-like_sf"/>
</dbReference>
<comment type="caution">
    <text evidence="5">The sequence shown here is derived from an EMBL/GenBank/DDBJ whole genome shotgun (WGS) entry which is preliminary data.</text>
</comment>
<dbReference type="AlphaFoldDB" id="A0A841AGX1"/>
<accession>A0A841AGX1</accession>